<evidence type="ECO:0000313" key="2">
    <source>
        <dbReference type="EMBL" id="DAF56833.1"/>
    </source>
</evidence>
<evidence type="ECO:0000256" key="1">
    <source>
        <dbReference type="SAM" id="Phobius"/>
    </source>
</evidence>
<protein>
    <submittedName>
        <fullName evidence="2">Uncharacterized protein</fullName>
    </submittedName>
</protein>
<dbReference type="EMBL" id="BK032722">
    <property type="protein sequence ID" value="DAF56833.1"/>
    <property type="molecule type" value="Genomic_DNA"/>
</dbReference>
<name>A0A8S5T0P4_9CAUD</name>
<keyword evidence="1" id="KW-1133">Transmembrane helix</keyword>
<keyword evidence="1" id="KW-0472">Membrane</keyword>
<proteinExistence type="predicted"/>
<sequence length="170" mass="19965">MELLWDMLIGLLTGIVSGVISGILVTKYYRKKDIKKEKTRYFLTEKNRLRNICEVLEKMKENEDASQEEQCNYFRELKDVKRRTVKMDSEFELSNEELKNRKDISILDNNLGEVINEFDQSVHIMKMADKMQGEVIKEETKKKAHGIHKLYEKAGCFLPIVEDIISNMNV</sequence>
<organism evidence="2">
    <name type="scientific">Siphoviridae sp. ctKFk2</name>
    <dbReference type="NCBI Taxonomy" id="2827841"/>
    <lineage>
        <taxon>Viruses</taxon>
        <taxon>Duplodnaviria</taxon>
        <taxon>Heunggongvirae</taxon>
        <taxon>Uroviricota</taxon>
        <taxon>Caudoviricetes</taxon>
    </lineage>
</organism>
<keyword evidence="1" id="KW-0812">Transmembrane</keyword>
<feature type="transmembrane region" description="Helical" evidence="1">
    <location>
        <begin position="6"/>
        <end position="29"/>
    </location>
</feature>
<accession>A0A8S5T0P4</accession>
<reference evidence="2" key="1">
    <citation type="journal article" date="2021" name="Proc. Natl. Acad. Sci. U.S.A.">
        <title>A Catalog of Tens of Thousands of Viruses from Human Metagenomes Reveals Hidden Associations with Chronic Diseases.</title>
        <authorList>
            <person name="Tisza M.J."/>
            <person name="Buck C.B."/>
        </authorList>
    </citation>
    <scope>NUCLEOTIDE SEQUENCE</scope>
    <source>
        <strain evidence="2">CtKFk2</strain>
    </source>
</reference>